<dbReference type="AlphaFoldDB" id="X1BSN0"/>
<dbReference type="Gene3D" id="3.40.91.50">
    <property type="match status" value="1"/>
</dbReference>
<gene>
    <name evidence="1" type="ORF">S01H4_51352</name>
</gene>
<dbReference type="InterPro" id="IPR018573">
    <property type="entry name" value="Restrct_endonuc_II_AlwI"/>
</dbReference>
<feature type="non-terminal residue" evidence="1">
    <location>
        <position position="269"/>
    </location>
</feature>
<organism evidence="1">
    <name type="scientific">marine sediment metagenome</name>
    <dbReference type="NCBI Taxonomy" id="412755"/>
    <lineage>
        <taxon>unclassified sequences</taxon>
        <taxon>metagenomes</taxon>
        <taxon>ecological metagenomes</taxon>
    </lineage>
</organism>
<reference evidence="1" key="1">
    <citation type="journal article" date="2014" name="Front. Microbiol.">
        <title>High frequency of phylogenetically diverse reductive dehalogenase-homologous genes in deep subseafloor sedimentary metagenomes.</title>
        <authorList>
            <person name="Kawai M."/>
            <person name="Futagami T."/>
            <person name="Toyoda A."/>
            <person name="Takaki Y."/>
            <person name="Nishi S."/>
            <person name="Hori S."/>
            <person name="Arai W."/>
            <person name="Tsubouchi T."/>
            <person name="Morono Y."/>
            <person name="Uchiyama I."/>
            <person name="Ito T."/>
            <person name="Fujiyama A."/>
            <person name="Inagaki F."/>
            <person name="Takami H."/>
        </authorList>
    </citation>
    <scope>NUCLEOTIDE SEQUENCE</scope>
    <source>
        <strain evidence="1">Expedition CK06-06</strain>
    </source>
</reference>
<proteinExistence type="predicted"/>
<dbReference type="Pfam" id="PF09491">
    <property type="entry name" value="RE_AlwI"/>
    <property type="match status" value="1"/>
</dbReference>
<accession>X1BSN0</accession>
<sequence>YSERLSKCKSRNAKEKFLKKKVSNSRDVADACMRLFRHTGLLTMTKYRLIFNNIRKNEISKILSKKWKPVNFFKDKERFYKYYGDHEKPKLPFLTPQFLTARIISLQQEIKKLLIPKAKLRKIMRFKKNVLLKKTKSELLKMISILREYYREGKENLLWRYLHKPSGQKDVLELYEAIIQRDVTDPATFFEWNSWRAMIALDKCKNITPYMTMDDNLQPVHCARGNVPDLVVEFDNYVVAVEVTLTRGRRQYMTETEPVTFHVGNVNMK</sequence>
<evidence type="ECO:0000313" key="1">
    <source>
        <dbReference type="EMBL" id="GAG98749.1"/>
    </source>
</evidence>
<name>X1BSN0_9ZZZZ</name>
<feature type="non-terminal residue" evidence="1">
    <location>
        <position position="1"/>
    </location>
</feature>
<comment type="caution">
    <text evidence="1">The sequence shown here is derived from an EMBL/GenBank/DDBJ whole genome shotgun (WGS) entry which is preliminary data.</text>
</comment>
<protein>
    <submittedName>
        <fullName evidence="1">Uncharacterized protein</fullName>
    </submittedName>
</protein>
<dbReference type="EMBL" id="BART01029233">
    <property type="protein sequence ID" value="GAG98749.1"/>
    <property type="molecule type" value="Genomic_DNA"/>
</dbReference>